<dbReference type="AlphaFoldDB" id="A0A929B6Z9"/>
<dbReference type="PANTHER" id="PTHR36834:SF1">
    <property type="entry name" value="INTEGRAL MEMBRANE PROTEIN"/>
    <property type="match status" value="1"/>
</dbReference>
<reference evidence="3" key="1">
    <citation type="submission" date="2020-10" db="EMBL/GenBank/DDBJ databases">
        <title>Diversity and distribution of actinomycetes associated with coral in the coast of Hainan.</title>
        <authorList>
            <person name="Li F."/>
        </authorList>
    </citation>
    <scope>NUCLEOTIDE SEQUENCE</scope>
    <source>
        <strain evidence="3">HNM0983</strain>
    </source>
</reference>
<dbReference type="PANTHER" id="PTHR36834">
    <property type="entry name" value="MEMBRANE PROTEIN-RELATED"/>
    <property type="match status" value="1"/>
</dbReference>
<keyword evidence="1" id="KW-0472">Membrane</keyword>
<dbReference type="EMBL" id="JADEYC010000012">
    <property type="protein sequence ID" value="MBE9374344.1"/>
    <property type="molecule type" value="Genomic_DNA"/>
</dbReference>
<feature type="transmembrane region" description="Helical" evidence="1">
    <location>
        <begin position="82"/>
        <end position="100"/>
    </location>
</feature>
<feature type="domain" description="VanZ-like" evidence="2">
    <location>
        <begin position="47"/>
        <end position="157"/>
    </location>
</feature>
<keyword evidence="1" id="KW-1133">Transmembrane helix</keyword>
<feature type="transmembrane region" description="Helical" evidence="1">
    <location>
        <begin position="6"/>
        <end position="27"/>
    </location>
</feature>
<dbReference type="Pfam" id="PF04892">
    <property type="entry name" value="VanZ"/>
    <property type="match status" value="1"/>
</dbReference>
<sequence>MSALPGWYATVIACCAAALGLAPLVAAQHRRCGQLHPRACAGAMAVLLYAAGLACYVFWPHPPTGCAAAQWRLLSGLGEAEHARQFAANIALFVPLGVLVRRYRGTRATAVGAGAAVSLLVEHAQLTGFWSLLPCAYRVFDVDDLLTNTCGSALGALAPAAPPRPPPDVRSARSATPGRRVLGMACDLTLLLSASAISAAVLTGGHSPGWRRAGACWFIPALLALAVLLAGRGTSLGQRAVLLGAAPTPHPLRSCVLRWGCGCGGLAAALGCAELRDAADGAPAAALVAVYCLLHGGAAFTGGDVRGISGRLAGLHFSDLRTAGRSTPAPT</sequence>
<dbReference type="RefSeq" id="WP_193927788.1">
    <property type="nucleotide sequence ID" value="NZ_JADEYC010000012.1"/>
</dbReference>
<gene>
    <name evidence="3" type="ORF">IQ251_07765</name>
</gene>
<proteinExistence type="predicted"/>
<organism evidence="3 4">
    <name type="scientific">Saccharopolyspora montiporae</name>
    <dbReference type="NCBI Taxonomy" id="2781240"/>
    <lineage>
        <taxon>Bacteria</taxon>
        <taxon>Bacillati</taxon>
        <taxon>Actinomycetota</taxon>
        <taxon>Actinomycetes</taxon>
        <taxon>Pseudonocardiales</taxon>
        <taxon>Pseudonocardiaceae</taxon>
        <taxon>Saccharopolyspora</taxon>
    </lineage>
</organism>
<feature type="transmembrane region" description="Helical" evidence="1">
    <location>
        <begin position="39"/>
        <end position="59"/>
    </location>
</feature>
<keyword evidence="4" id="KW-1185">Reference proteome</keyword>
<name>A0A929B6Z9_9PSEU</name>
<dbReference type="Proteomes" id="UP000598360">
    <property type="component" value="Unassembled WGS sequence"/>
</dbReference>
<evidence type="ECO:0000313" key="4">
    <source>
        <dbReference type="Proteomes" id="UP000598360"/>
    </source>
</evidence>
<dbReference type="InterPro" id="IPR053150">
    <property type="entry name" value="Teicoplanin_resist-assoc"/>
</dbReference>
<keyword evidence="1" id="KW-0812">Transmembrane</keyword>
<dbReference type="InterPro" id="IPR006976">
    <property type="entry name" value="VanZ-like"/>
</dbReference>
<feature type="transmembrane region" description="Helical" evidence="1">
    <location>
        <begin position="209"/>
        <end position="230"/>
    </location>
</feature>
<protein>
    <submittedName>
        <fullName evidence="3">VanZ family protein</fullName>
    </submittedName>
</protein>
<evidence type="ECO:0000313" key="3">
    <source>
        <dbReference type="EMBL" id="MBE9374344.1"/>
    </source>
</evidence>
<feature type="transmembrane region" description="Helical" evidence="1">
    <location>
        <begin position="181"/>
        <end position="203"/>
    </location>
</feature>
<evidence type="ECO:0000259" key="2">
    <source>
        <dbReference type="Pfam" id="PF04892"/>
    </source>
</evidence>
<comment type="caution">
    <text evidence="3">The sequence shown here is derived from an EMBL/GenBank/DDBJ whole genome shotgun (WGS) entry which is preliminary data.</text>
</comment>
<accession>A0A929B6Z9</accession>
<evidence type="ECO:0000256" key="1">
    <source>
        <dbReference type="SAM" id="Phobius"/>
    </source>
</evidence>